<dbReference type="Pfam" id="PF00535">
    <property type="entry name" value="Glycos_transf_2"/>
    <property type="match status" value="1"/>
</dbReference>
<accession>F0LLT7</accession>
<evidence type="ECO:0000256" key="1">
    <source>
        <dbReference type="ARBA" id="ARBA00022676"/>
    </source>
</evidence>
<dbReference type="PANTHER" id="PTHR43630:SF1">
    <property type="entry name" value="POLY-BETA-1,6-N-ACETYL-D-GLUCOSAMINE SYNTHASE"/>
    <property type="match status" value="1"/>
</dbReference>
<dbReference type="HOGENOM" id="CLU_898993_0_0_2"/>
<dbReference type="Gene3D" id="3.90.550.10">
    <property type="entry name" value="Spore Coat Polysaccharide Biosynthesis Protein SpsA, Chain A"/>
    <property type="match status" value="1"/>
</dbReference>
<feature type="domain" description="Glycosyltransferase 2-like" evidence="3">
    <location>
        <begin position="7"/>
        <end position="168"/>
    </location>
</feature>
<dbReference type="EMBL" id="CP002372">
    <property type="protein sequence ID" value="ADT83864.1"/>
    <property type="molecule type" value="Genomic_DNA"/>
</dbReference>
<dbReference type="eggNOG" id="arCOG01389">
    <property type="taxonomic scope" value="Archaea"/>
</dbReference>
<dbReference type="AlphaFoldDB" id="F0LLT7"/>
<keyword evidence="1" id="KW-0328">Glycosyltransferase</keyword>
<proteinExistence type="predicted"/>
<dbReference type="Proteomes" id="UP000007478">
    <property type="component" value="Chromosome"/>
</dbReference>
<keyword evidence="2" id="KW-0808">Transferase</keyword>
<gene>
    <name evidence="4" type="ordered locus">TERMP_00887</name>
</gene>
<evidence type="ECO:0000259" key="3">
    <source>
        <dbReference type="Pfam" id="PF00535"/>
    </source>
</evidence>
<reference evidence="4 5" key="1">
    <citation type="journal article" date="2011" name="J. Bacteriol.">
        <title>Complete genome sequence of the hyperthermophilic, piezophilic, heterotrophic, and carboxydotrophic archaeon Thermococcus barophilus MP.</title>
        <authorList>
            <person name="Vannier P."/>
            <person name="Marteinsson V.T."/>
            <person name="Fridjonsson O.H."/>
            <person name="Oger P."/>
            <person name="Jebbar M."/>
        </authorList>
    </citation>
    <scope>NUCLEOTIDE SEQUENCE [LARGE SCALE GENOMIC DNA]</scope>
    <source>
        <strain evidence="5">DSM 11836 / MP</strain>
    </source>
</reference>
<dbReference type="InterPro" id="IPR029044">
    <property type="entry name" value="Nucleotide-diphossugar_trans"/>
</dbReference>
<evidence type="ECO:0000256" key="2">
    <source>
        <dbReference type="ARBA" id="ARBA00022679"/>
    </source>
</evidence>
<evidence type="ECO:0000313" key="5">
    <source>
        <dbReference type="Proteomes" id="UP000007478"/>
    </source>
</evidence>
<dbReference type="InterPro" id="IPR001173">
    <property type="entry name" value="Glyco_trans_2-like"/>
</dbReference>
<dbReference type="KEGG" id="tba:TERMP_00887"/>
<keyword evidence="5" id="KW-1185">Reference proteome</keyword>
<organism evidence="4 5">
    <name type="scientific">Thermococcus barophilus (strain DSM 11836 / MP)</name>
    <dbReference type="NCBI Taxonomy" id="391623"/>
    <lineage>
        <taxon>Archaea</taxon>
        <taxon>Methanobacteriati</taxon>
        <taxon>Methanobacteriota</taxon>
        <taxon>Thermococci</taxon>
        <taxon>Thermococcales</taxon>
        <taxon>Thermococcaceae</taxon>
        <taxon>Thermococcus</taxon>
    </lineage>
</organism>
<dbReference type="GO" id="GO:0016757">
    <property type="term" value="F:glycosyltransferase activity"/>
    <property type="evidence" value="ECO:0007669"/>
    <property type="project" value="UniProtKB-KW"/>
</dbReference>
<protein>
    <submittedName>
        <fullName evidence="4">Biofilm PGA synthesis PgaC-like N-glycosyltransferase</fullName>
    </submittedName>
</protein>
<dbReference type="PATRIC" id="fig|391623.17.peg.890"/>
<sequence length="309" mass="35678">MYFPRISIGIPVYNEQENIQKLLLSILCQKGVNIREIIIINDGSTDNTLKKIMEISSIIERDIVLKVINLRHNIGKANALNIIFRIASSEYLVLLDSDVILMDEYTLKRLVYPLIKNEDIGLVSGWYEISSYSSINMSVFNKIITWAYKFSAKLLKEIGSNFGVYGATGAIMAVPRNIYKELQLPTNMLRDDLYVYLDVLSKNKKFVFQPNAKVIVHINPTLKNYLRYQVRVRSIPKDIIIGFGNIAQEELRKPPYSMLLLTLLRLSIKYPLEGISWVLLKVISLIYIKYLKNIKISVRWRARKEGINE</sequence>
<evidence type="ECO:0000313" key="4">
    <source>
        <dbReference type="EMBL" id="ADT83864.1"/>
    </source>
</evidence>
<name>F0LLT7_THEBM</name>
<dbReference type="SUPFAM" id="SSF53448">
    <property type="entry name" value="Nucleotide-diphospho-sugar transferases"/>
    <property type="match status" value="1"/>
</dbReference>
<dbReference type="PANTHER" id="PTHR43630">
    <property type="entry name" value="POLY-BETA-1,6-N-ACETYL-D-GLUCOSAMINE SYNTHASE"/>
    <property type="match status" value="1"/>
</dbReference>